<evidence type="ECO:0000256" key="1">
    <source>
        <dbReference type="SAM" id="MobiDB-lite"/>
    </source>
</evidence>
<sequence length="360" mass="39632">MLSPHPEQPENKPTSPSRESAPSLTIYAHKISSQISDVRSLLSSSTSHIAEDREKLHKTIEDTKCLIVSHEAHNKRFEDSVENMNRIVTEQQNYLSFLSQTLINLETAQSLLQDNISTLSTRIAEQNYLLQSLTSNVKTATDKISHFQTQLDTQQFHDTSHTVHPDPNISNGRPTRSFLPGLQIERGYASLDTIPPLPVATGEVPVLEDTTESESDNGVMVSDTPAPANKPIKIQDIGKDADTRNKNCNGKGEQNIPTKKSKSTNTKKKRKWADSDHGGSQRVLRRSRRRKRSLSLSLGAFIEGTPNAYDVTDVVKDTPVGAVVGGGAKGPVTPVQQVERKRILAGPATQEAWENDSSES</sequence>
<feature type="region of interest" description="Disordered" evidence="1">
    <location>
        <begin position="158"/>
        <end position="177"/>
    </location>
</feature>
<evidence type="ECO:0000313" key="2">
    <source>
        <dbReference type="EMBL" id="KAK6524054.1"/>
    </source>
</evidence>
<feature type="region of interest" description="Disordered" evidence="1">
    <location>
        <begin position="1"/>
        <end position="22"/>
    </location>
</feature>
<feature type="compositionally biased region" description="Basic and acidic residues" evidence="1">
    <location>
        <begin position="236"/>
        <end position="245"/>
    </location>
</feature>
<keyword evidence="3" id="KW-1185">Reference proteome</keyword>
<organism evidence="2 3">
    <name type="scientific">Orbilia ellipsospora</name>
    <dbReference type="NCBI Taxonomy" id="2528407"/>
    <lineage>
        <taxon>Eukaryota</taxon>
        <taxon>Fungi</taxon>
        <taxon>Dikarya</taxon>
        <taxon>Ascomycota</taxon>
        <taxon>Pezizomycotina</taxon>
        <taxon>Orbiliomycetes</taxon>
        <taxon>Orbiliales</taxon>
        <taxon>Orbiliaceae</taxon>
        <taxon>Orbilia</taxon>
    </lineage>
</organism>
<feature type="compositionally biased region" description="Basic residues" evidence="1">
    <location>
        <begin position="259"/>
        <end position="271"/>
    </location>
</feature>
<feature type="region of interest" description="Disordered" evidence="1">
    <location>
        <begin position="209"/>
        <end position="290"/>
    </location>
</feature>
<protein>
    <submittedName>
        <fullName evidence="2">Uncharacterized protein</fullName>
    </submittedName>
</protein>
<dbReference type="Proteomes" id="UP001365542">
    <property type="component" value="Unassembled WGS sequence"/>
</dbReference>
<feature type="compositionally biased region" description="Polar residues" evidence="1">
    <location>
        <begin position="11"/>
        <end position="22"/>
    </location>
</feature>
<dbReference type="AlphaFoldDB" id="A0AAV9WTW3"/>
<gene>
    <name evidence="2" type="ORF">TWF694_005719</name>
</gene>
<comment type="caution">
    <text evidence="2">The sequence shown here is derived from an EMBL/GenBank/DDBJ whole genome shotgun (WGS) entry which is preliminary data.</text>
</comment>
<name>A0AAV9WTW3_9PEZI</name>
<dbReference type="EMBL" id="JAVHJO010000018">
    <property type="protein sequence ID" value="KAK6524054.1"/>
    <property type="molecule type" value="Genomic_DNA"/>
</dbReference>
<reference evidence="2 3" key="1">
    <citation type="submission" date="2019-10" db="EMBL/GenBank/DDBJ databases">
        <authorList>
            <person name="Palmer J.M."/>
        </authorList>
    </citation>
    <scope>NUCLEOTIDE SEQUENCE [LARGE SCALE GENOMIC DNA]</scope>
    <source>
        <strain evidence="2 3">TWF694</strain>
    </source>
</reference>
<proteinExistence type="predicted"/>
<evidence type="ECO:0000313" key="3">
    <source>
        <dbReference type="Proteomes" id="UP001365542"/>
    </source>
</evidence>
<accession>A0AAV9WTW3</accession>